<gene>
    <name evidence="7" type="ORF">SD28_03290</name>
</gene>
<dbReference type="RefSeq" id="WP_039124080.1">
    <property type="nucleotide sequence ID" value="NZ_CP010427.1"/>
</dbReference>
<accession>A0A0A8E459</accession>
<proteinExistence type="inferred from homology"/>
<reference evidence="7 8" key="1">
    <citation type="submission" date="2014-12" db="EMBL/GenBank/DDBJ databases">
        <title>Complete genome sequence of Francisella guanzhouensis strain 08HL01032 isolated from air-conditioning system in China.</title>
        <authorList>
            <person name="Svensson D."/>
            <person name="Ohrman C."/>
            <person name="Backman S."/>
            <person name="Karlsson E."/>
            <person name="Nilsson E."/>
            <person name="Bystrom M."/>
            <person name="Larkeryd A."/>
            <person name="Stenberg P."/>
            <person name="Scholtz H.C."/>
            <person name="Forsman M."/>
            <person name="Sjodin A."/>
        </authorList>
    </citation>
    <scope>NUCLEOTIDE SEQUENCE [LARGE SCALE GENOMIC DNA]</scope>
    <source>
        <strain evidence="7 8">08HL01032</strain>
    </source>
</reference>
<dbReference type="Gene3D" id="3.90.1150.10">
    <property type="entry name" value="Aspartate Aminotransferase, domain 1"/>
    <property type="match status" value="1"/>
</dbReference>
<dbReference type="SUPFAM" id="SSF53383">
    <property type="entry name" value="PLP-dependent transferases"/>
    <property type="match status" value="1"/>
</dbReference>
<dbReference type="InterPro" id="IPR004839">
    <property type="entry name" value="Aminotransferase_I/II_large"/>
</dbReference>
<sequence>MEINFKDTDLPISNLVRSQEMPFIATLDKEAAGLSKQNKNIIKLSGGAPSHYPKELFSIIEELGSNYDCTILNYSPIDGYENLRSLLATLVSDRYHEKYTNKNVLVCSGGCSGLFLVLKTLLNSNEKVLIPSPCWEYLPRIVENCGGASVRIDISQDINWEDFIKEIDQRIKNGIKIVCMNSPLNPTGKVIPISVKNEIIKLCQRNKVWYVSDDVTIDFCYNNEDNCYINNSDYFISINSFSKNLGITGFRFGFILANIKIIEQVKKSQLYTCMYPNSLIQKIVEKYLSKHLLSYYDYIKKVNLSYSSKAKTYFNILSKNKNLILNPIEGGLFFFPKIQDGYYLDYKKLLNEYFITVAPGQAFGLNMENHFRMFIGVDEKDFLKASRALEKVIYKNAV</sequence>
<keyword evidence="3" id="KW-0032">Aminotransferase</keyword>
<evidence type="ECO:0000256" key="3">
    <source>
        <dbReference type="ARBA" id="ARBA00022576"/>
    </source>
</evidence>
<dbReference type="Pfam" id="PF00155">
    <property type="entry name" value="Aminotran_1_2"/>
    <property type="match status" value="1"/>
</dbReference>
<keyword evidence="4" id="KW-0808">Transferase</keyword>
<dbReference type="InterPro" id="IPR015422">
    <property type="entry name" value="PyrdxlP-dep_Trfase_small"/>
</dbReference>
<organism evidence="7 8">
    <name type="scientific">Allofrancisella guangzhouensis</name>
    <dbReference type="NCBI Taxonomy" id="594679"/>
    <lineage>
        <taxon>Bacteria</taxon>
        <taxon>Pseudomonadati</taxon>
        <taxon>Pseudomonadota</taxon>
        <taxon>Gammaproteobacteria</taxon>
        <taxon>Thiotrichales</taxon>
        <taxon>Francisellaceae</taxon>
        <taxon>Allofrancisella</taxon>
    </lineage>
</organism>
<dbReference type="Gene3D" id="3.40.640.10">
    <property type="entry name" value="Type I PLP-dependent aspartate aminotransferase-like (Major domain)"/>
    <property type="match status" value="1"/>
</dbReference>
<protein>
    <recommendedName>
        <fullName evidence="6">Aminotransferase class I/classII large domain-containing protein</fullName>
    </recommendedName>
</protein>
<dbReference type="PANTHER" id="PTHR46383:SF1">
    <property type="entry name" value="ASPARTATE AMINOTRANSFERASE"/>
    <property type="match status" value="1"/>
</dbReference>
<dbReference type="GO" id="GO:0030170">
    <property type="term" value="F:pyridoxal phosphate binding"/>
    <property type="evidence" value="ECO:0007669"/>
    <property type="project" value="InterPro"/>
</dbReference>
<dbReference type="InterPro" id="IPR015424">
    <property type="entry name" value="PyrdxlP-dep_Trfase"/>
</dbReference>
<evidence type="ECO:0000313" key="8">
    <source>
        <dbReference type="Proteomes" id="UP000031104"/>
    </source>
</evidence>
<dbReference type="GO" id="GO:0008483">
    <property type="term" value="F:transaminase activity"/>
    <property type="evidence" value="ECO:0007669"/>
    <property type="project" value="UniProtKB-KW"/>
</dbReference>
<dbReference type="KEGG" id="fgu:SD28_03290"/>
<dbReference type="AlphaFoldDB" id="A0A0A8E459"/>
<dbReference type="OrthoDB" id="9803354at2"/>
<keyword evidence="8" id="KW-1185">Reference proteome</keyword>
<evidence type="ECO:0000256" key="1">
    <source>
        <dbReference type="ARBA" id="ARBA00001933"/>
    </source>
</evidence>
<comment type="cofactor">
    <cofactor evidence="1">
        <name>pyridoxal 5'-phosphate</name>
        <dbReference type="ChEBI" id="CHEBI:597326"/>
    </cofactor>
</comment>
<dbReference type="EMBL" id="CP010427">
    <property type="protein sequence ID" value="AJC48734.1"/>
    <property type="molecule type" value="Genomic_DNA"/>
</dbReference>
<dbReference type="GO" id="GO:0006520">
    <property type="term" value="P:amino acid metabolic process"/>
    <property type="evidence" value="ECO:0007669"/>
    <property type="project" value="InterPro"/>
</dbReference>
<dbReference type="InterPro" id="IPR015421">
    <property type="entry name" value="PyrdxlP-dep_Trfase_major"/>
</dbReference>
<keyword evidence="5" id="KW-0663">Pyridoxal phosphate</keyword>
<dbReference type="InterPro" id="IPR050596">
    <property type="entry name" value="AspAT/PAT-like"/>
</dbReference>
<dbReference type="PANTHER" id="PTHR46383">
    <property type="entry name" value="ASPARTATE AMINOTRANSFERASE"/>
    <property type="match status" value="1"/>
</dbReference>
<dbReference type="STRING" id="594679.SD28_03290"/>
<dbReference type="CDD" id="cd00609">
    <property type="entry name" value="AAT_like"/>
    <property type="match status" value="1"/>
</dbReference>
<evidence type="ECO:0000256" key="2">
    <source>
        <dbReference type="ARBA" id="ARBA00007441"/>
    </source>
</evidence>
<evidence type="ECO:0000313" key="7">
    <source>
        <dbReference type="EMBL" id="AJC48734.1"/>
    </source>
</evidence>
<evidence type="ECO:0000259" key="6">
    <source>
        <dbReference type="Pfam" id="PF00155"/>
    </source>
</evidence>
<feature type="domain" description="Aminotransferase class I/classII large" evidence="6">
    <location>
        <begin position="60"/>
        <end position="385"/>
    </location>
</feature>
<evidence type="ECO:0000256" key="4">
    <source>
        <dbReference type="ARBA" id="ARBA00022679"/>
    </source>
</evidence>
<comment type="similarity">
    <text evidence="2">Belongs to the class-I pyridoxal-phosphate-dependent aminotransferase family.</text>
</comment>
<dbReference type="Proteomes" id="UP000031104">
    <property type="component" value="Chromosome"/>
</dbReference>
<evidence type="ECO:0000256" key="5">
    <source>
        <dbReference type="ARBA" id="ARBA00022898"/>
    </source>
</evidence>
<name>A0A0A8E459_9GAMM</name>
<dbReference type="HOGENOM" id="CLU_017584_4_0_6"/>